<dbReference type="EMBL" id="GISG01277110">
    <property type="protein sequence ID" value="MBA4677970.1"/>
    <property type="molecule type" value="Transcribed_RNA"/>
</dbReference>
<proteinExistence type="predicted"/>
<name>A0A7C9AY94_OPUST</name>
<accession>A0A7C9AY94</accession>
<reference evidence="1" key="2">
    <citation type="submission" date="2020-07" db="EMBL/GenBank/DDBJ databases">
        <authorList>
            <person name="Vera ALvarez R."/>
            <person name="Arias-Moreno D.M."/>
            <person name="Jimenez-Jacinto V."/>
            <person name="Jimenez-Bremont J.F."/>
            <person name="Swaminathan K."/>
            <person name="Moose S.P."/>
            <person name="Guerrero-Gonzalez M.L."/>
            <person name="Marino-Ramirez L."/>
            <person name="Landsman D."/>
            <person name="Rodriguez-Kessler M."/>
            <person name="Delgado-Sanchez P."/>
        </authorList>
    </citation>
    <scope>NUCLEOTIDE SEQUENCE</scope>
    <source>
        <tissue evidence="1">Cladode</tissue>
    </source>
</reference>
<sequence length="115" mass="13413">MAIKVVAITTMHRIFSISFIFELNKCIAWRPWWDLQINVNNWAILIKEILHFSLTDVTWKVANIDGAINTSSHVPGAFFEIGDFRSLWKGRERAREREREGSKKETDDSLRAFTC</sequence>
<dbReference type="AlphaFoldDB" id="A0A7C9AY94"/>
<organism evidence="1">
    <name type="scientific">Opuntia streptacantha</name>
    <name type="common">Prickly pear cactus</name>
    <name type="synonym">Opuntia cardona</name>
    <dbReference type="NCBI Taxonomy" id="393608"/>
    <lineage>
        <taxon>Eukaryota</taxon>
        <taxon>Viridiplantae</taxon>
        <taxon>Streptophyta</taxon>
        <taxon>Embryophyta</taxon>
        <taxon>Tracheophyta</taxon>
        <taxon>Spermatophyta</taxon>
        <taxon>Magnoliopsida</taxon>
        <taxon>eudicotyledons</taxon>
        <taxon>Gunneridae</taxon>
        <taxon>Pentapetalae</taxon>
        <taxon>Caryophyllales</taxon>
        <taxon>Cactineae</taxon>
        <taxon>Cactaceae</taxon>
        <taxon>Opuntioideae</taxon>
        <taxon>Opuntia</taxon>
    </lineage>
</organism>
<protein>
    <submittedName>
        <fullName evidence="1">Uncharacterized protein</fullName>
    </submittedName>
</protein>
<evidence type="ECO:0000313" key="1">
    <source>
        <dbReference type="EMBL" id="MBA4677970.1"/>
    </source>
</evidence>
<reference evidence="1" key="1">
    <citation type="journal article" date="2013" name="J. Plant Res.">
        <title>Effect of fungi and light on seed germination of three Opuntia species from semiarid lands of central Mexico.</title>
        <authorList>
            <person name="Delgado-Sanchez P."/>
            <person name="Jimenez-Bremont J.F."/>
            <person name="Guerrero-Gonzalez Mde L."/>
            <person name="Flores J."/>
        </authorList>
    </citation>
    <scope>NUCLEOTIDE SEQUENCE</scope>
    <source>
        <tissue evidence="1">Cladode</tissue>
    </source>
</reference>